<evidence type="ECO:0000313" key="2">
    <source>
        <dbReference type="RefSeq" id="XP_071925742.1"/>
    </source>
</evidence>
<reference evidence="2" key="2">
    <citation type="submission" date="2025-08" db="UniProtKB">
        <authorList>
            <consortium name="RefSeq"/>
        </authorList>
    </citation>
    <scope>IDENTIFICATION</scope>
    <source>
        <tissue evidence="2">Leaves</tissue>
    </source>
</reference>
<dbReference type="RefSeq" id="XP_071925742.1">
    <property type="nucleotide sequence ID" value="XM_072069641.1"/>
</dbReference>
<dbReference type="GeneID" id="140016192"/>
<evidence type="ECO:0000313" key="1">
    <source>
        <dbReference type="Proteomes" id="UP001652660"/>
    </source>
</evidence>
<accession>A0ABM4W1T6</accession>
<reference evidence="1" key="1">
    <citation type="journal article" date="2025" name="Foods">
        <title>Unveiling the Microbial Signatures of Arabica Coffee Cherries: Insights into Ripeness Specific Diversity, Functional Traits, and Implications for Quality and Safety.</title>
        <authorList>
            <consortium name="RefSeq"/>
            <person name="Tenea G.N."/>
            <person name="Cifuentes V."/>
            <person name="Reyes P."/>
            <person name="Cevallos-Vallejos M."/>
        </authorList>
    </citation>
    <scope>NUCLEOTIDE SEQUENCE [LARGE SCALE GENOMIC DNA]</scope>
</reference>
<dbReference type="Proteomes" id="UP001652660">
    <property type="component" value="Chromosome 1e"/>
</dbReference>
<gene>
    <name evidence="2" type="primary">LOC140016192</name>
</gene>
<sequence length="198" mass="23199">MVGHGSFRFQNVWISHRKFLSVVRESWDQPVRGRGMEAFCQKLVALSRKLRSWNLQAFGNIQRNIQEAQDEMQWIQTIYDQQGGDVYRSQLSEARARHARLLAIENDFWRQKAAIKWLKQGEANTAYFHVLVLERRNRNYIARIKDDNDGWLPKLSQDDVEMLDGMPTEAEVRQAVFRIHKESAAGPDGYSTVFFQHC</sequence>
<protein>
    <submittedName>
        <fullName evidence="2">Uncharacterized protein</fullName>
    </submittedName>
</protein>
<proteinExistence type="predicted"/>
<name>A0ABM4W1T6_COFAR</name>
<organism evidence="1 2">
    <name type="scientific">Coffea arabica</name>
    <name type="common">Arabian coffee</name>
    <dbReference type="NCBI Taxonomy" id="13443"/>
    <lineage>
        <taxon>Eukaryota</taxon>
        <taxon>Viridiplantae</taxon>
        <taxon>Streptophyta</taxon>
        <taxon>Embryophyta</taxon>
        <taxon>Tracheophyta</taxon>
        <taxon>Spermatophyta</taxon>
        <taxon>Magnoliopsida</taxon>
        <taxon>eudicotyledons</taxon>
        <taxon>Gunneridae</taxon>
        <taxon>Pentapetalae</taxon>
        <taxon>asterids</taxon>
        <taxon>lamiids</taxon>
        <taxon>Gentianales</taxon>
        <taxon>Rubiaceae</taxon>
        <taxon>Ixoroideae</taxon>
        <taxon>Gardenieae complex</taxon>
        <taxon>Bertiereae - Coffeeae clade</taxon>
        <taxon>Coffeeae</taxon>
        <taxon>Coffea</taxon>
    </lineage>
</organism>
<keyword evidence="1" id="KW-1185">Reference proteome</keyword>